<evidence type="ECO:0000259" key="7">
    <source>
        <dbReference type="Pfam" id="PF07885"/>
    </source>
</evidence>
<reference evidence="8 9" key="1">
    <citation type="submission" date="2018-08" db="EMBL/GenBank/DDBJ databases">
        <authorList>
            <person name="Lorentzen P. G. S. M."/>
        </authorList>
    </citation>
    <scope>NUCLEOTIDE SEQUENCE [LARGE SCALE GENOMIC DNA]</scope>
    <source>
        <strain evidence="8 9">CRBO_1381</strain>
    </source>
</reference>
<dbReference type="AlphaFoldDB" id="A0AAQ2UQU2"/>
<evidence type="ECO:0000256" key="3">
    <source>
        <dbReference type="ARBA" id="ARBA00022989"/>
    </source>
</evidence>
<keyword evidence="5" id="KW-0175">Coiled coil</keyword>
<gene>
    <name evidence="8" type="primary">yjdJ</name>
    <name evidence="8" type="ORF">OENI_0424</name>
</gene>
<evidence type="ECO:0000313" key="8">
    <source>
        <dbReference type="EMBL" id="VDB97420.1"/>
    </source>
</evidence>
<evidence type="ECO:0000256" key="4">
    <source>
        <dbReference type="ARBA" id="ARBA00023136"/>
    </source>
</evidence>
<feature type="transmembrane region" description="Helical" evidence="6">
    <location>
        <begin position="162"/>
        <end position="183"/>
    </location>
</feature>
<name>A0AAQ2UQU2_OENOE</name>
<evidence type="ECO:0000313" key="9">
    <source>
        <dbReference type="Proteomes" id="UP000294726"/>
    </source>
</evidence>
<comment type="subcellular location">
    <subcellularLocation>
        <location evidence="1">Membrane</location>
        <topology evidence="1">Multi-pass membrane protein</topology>
    </subcellularLocation>
</comment>
<feature type="domain" description="Potassium channel" evidence="7">
    <location>
        <begin position="112"/>
        <end position="185"/>
    </location>
</feature>
<keyword evidence="2 6" id="KW-0812">Transmembrane</keyword>
<evidence type="ECO:0000256" key="6">
    <source>
        <dbReference type="SAM" id="Phobius"/>
    </source>
</evidence>
<feature type="transmembrane region" description="Helical" evidence="6">
    <location>
        <begin position="106"/>
        <end position="126"/>
    </location>
</feature>
<evidence type="ECO:0000256" key="2">
    <source>
        <dbReference type="ARBA" id="ARBA00022692"/>
    </source>
</evidence>
<evidence type="ECO:0000256" key="1">
    <source>
        <dbReference type="ARBA" id="ARBA00004141"/>
    </source>
</evidence>
<dbReference type="Proteomes" id="UP000294726">
    <property type="component" value="Chromosome"/>
</dbReference>
<keyword evidence="8" id="KW-0407">Ion channel</keyword>
<dbReference type="Pfam" id="PF07885">
    <property type="entry name" value="Ion_trans_2"/>
    <property type="match status" value="1"/>
</dbReference>
<feature type="coiled-coil region" evidence="5">
    <location>
        <begin position="183"/>
        <end position="210"/>
    </location>
</feature>
<dbReference type="Gene3D" id="1.10.287.70">
    <property type="match status" value="1"/>
</dbReference>
<evidence type="ECO:0000256" key="5">
    <source>
        <dbReference type="SAM" id="Coils"/>
    </source>
</evidence>
<proteinExistence type="predicted"/>
<organism evidence="8 9">
    <name type="scientific">Oenococcus oeni</name>
    <name type="common">Leuconostoc oenos</name>
    <dbReference type="NCBI Taxonomy" id="1247"/>
    <lineage>
        <taxon>Bacteria</taxon>
        <taxon>Bacillati</taxon>
        <taxon>Bacillota</taxon>
        <taxon>Bacilli</taxon>
        <taxon>Lactobacillales</taxon>
        <taxon>Lactobacillaceae</taxon>
        <taxon>Oenococcus</taxon>
    </lineage>
</organism>
<dbReference type="SUPFAM" id="SSF81324">
    <property type="entry name" value="Voltage-gated potassium channels"/>
    <property type="match status" value="1"/>
</dbReference>
<dbReference type="GO" id="GO:0034220">
    <property type="term" value="P:monoatomic ion transmembrane transport"/>
    <property type="evidence" value="ECO:0007669"/>
    <property type="project" value="UniProtKB-KW"/>
</dbReference>
<accession>A0AAQ2UQU2</accession>
<keyword evidence="8" id="KW-0813">Transport</keyword>
<sequence>MVRQIFKIFIYIMAALSVPLAFLNTSKPPLLYIDWSIWLIFVFDYFYEFNLAVNKKSFFRHHIIELISILPFEAFPAIRILRLVRIFAFSSRFLIKTKEFLIETKVYIAFIITGIILIFSGIIFSLDERDSFLDGLLWALGVATTSGSPYQAHTEISKILNIILMFTGIGLVGYFTGALASWLTKEKISNEDLNKKLDSVIEELKTIEIKQKKSSN</sequence>
<feature type="transmembrane region" description="Helical" evidence="6">
    <location>
        <begin position="30"/>
        <end position="47"/>
    </location>
</feature>
<protein>
    <submittedName>
        <fullName evidence="8">Potassium channel protein</fullName>
    </submittedName>
</protein>
<dbReference type="InterPro" id="IPR013099">
    <property type="entry name" value="K_chnl_dom"/>
</dbReference>
<keyword evidence="8" id="KW-0406">Ion transport</keyword>
<dbReference type="GO" id="GO:0016020">
    <property type="term" value="C:membrane"/>
    <property type="evidence" value="ECO:0007669"/>
    <property type="project" value="UniProtKB-SubCell"/>
</dbReference>
<keyword evidence="4 6" id="KW-0472">Membrane</keyword>
<keyword evidence="3 6" id="KW-1133">Transmembrane helix</keyword>
<dbReference type="Gene3D" id="1.20.120.350">
    <property type="entry name" value="Voltage-gated potassium channels. Chain C"/>
    <property type="match status" value="1"/>
</dbReference>
<dbReference type="InterPro" id="IPR027359">
    <property type="entry name" value="Volt_channel_dom_sf"/>
</dbReference>
<dbReference type="EMBL" id="LR031358">
    <property type="protein sequence ID" value="VDB97420.1"/>
    <property type="molecule type" value="Genomic_DNA"/>
</dbReference>
<feature type="transmembrane region" description="Helical" evidence="6">
    <location>
        <begin position="6"/>
        <end position="23"/>
    </location>
</feature>